<dbReference type="RefSeq" id="XP_069226340.1">
    <property type="nucleotide sequence ID" value="XM_069376460.1"/>
</dbReference>
<evidence type="ECO:0000313" key="1">
    <source>
        <dbReference type="EMBL" id="KAL1583233.1"/>
    </source>
</evidence>
<organism evidence="1 2">
    <name type="scientific">Cladosporium halotolerans</name>
    <dbReference type="NCBI Taxonomy" id="1052096"/>
    <lineage>
        <taxon>Eukaryota</taxon>
        <taxon>Fungi</taxon>
        <taxon>Dikarya</taxon>
        <taxon>Ascomycota</taxon>
        <taxon>Pezizomycotina</taxon>
        <taxon>Dothideomycetes</taxon>
        <taxon>Dothideomycetidae</taxon>
        <taxon>Cladosporiales</taxon>
        <taxon>Cladosporiaceae</taxon>
        <taxon>Cladosporium</taxon>
    </lineage>
</organism>
<accession>A0AB34KIW6</accession>
<proteinExistence type="predicted"/>
<evidence type="ECO:0000313" key="2">
    <source>
        <dbReference type="Proteomes" id="UP000803884"/>
    </source>
</evidence>
<sequence>MPEALCKESCWCHDGELKLLVAETMFLEYKSLMKVYMYDRGEWEGQQKRLKAARLLLLNTLGPKFIGYVAGQSSLFEAMESLMDI</sequence>
<dbReference type="GeneID" id="96009298"/>
<reference evidence="1 2" key="1">
    <citation type="journal article" date="2020" name="Microbiol. Resour. Announc.">
        <title>Draft Genome Sequence of a Cladosporium Species Isolated from the Mesophotic Ascidian Didemnum maculosum.</title>
        <authorList>
            <person name="Gioti A."/>
            <person name="Siaperas R."/>
            <person name="Nikolaivits E."/>
            <person name="Le Goff G."/>
            <person name="Ouazzani J."/>
            <person name="Kotoulas G."/>
            <person name="Topakas E."/>
        </authorList>
    </citation>
    <scope>NUCLEOTIDE SEQUENCE [LARGE SCALE GENOMIC DNA]</scope>
    <source>
        <strain evidence="1 2">TM138-S3</strain>
    </source>
</reference>
<name>A0AB34KIW6_9PEZI</name>
<gene>
    <name evidence="1" type="ORF">WHR41_07856</name>
</gene>
<comment type="caution">
    <text evidence="1">The sequence shown here is derived from an EMBL/GenBank/DDBJ whole genome shotgun (WGS) entry which is preliminary data.</text>
</comment>
<dbReference type="EMBL" id="JAAQHG020000037">
    <property type="protein sequence ID" value="KAL1583233.1"/>
    <property type="molecule type" value="Genomic_DNA"/>
</dbReference>
<dbReference type="AlphaFoldDB" id="A0AB34KIW6"/>
<dbReference type="Proteomes" id="UP000803884">
    <property type="component" value="Unassembled WGS sequence"/>
</dbReference>
<keyword evidence="2" id="KW-1185">Reference proteome</keyword>
<protein>
    <submittedName>
        <fullName evidence="1">Uncharacterized protein</fullName>
    </submittedName>
</protein>